<dbReference type="GO" id="GO:0016757">
    <property type="term" value="F:glycosyltransferase activity"/>
    <property type="evidence" value="ECO:0007669"/>
    <property type="project" value="UniProtKB-KW"/>
</dbReference>
<dbReference type="GO" id="GO:0016020">
    <property type="term" value="C:membrane"/>
    <property type="evidence" value="ECO:0007669"/>
    <property type="project" value="UniProtKB-SubCell"/>
</dbReference>
<sequence>MTAMKKRASPPALWLGLQLILWLSVLACTLALIGIGSRSPPPAALVEVPFSGTAKIACLFLARSNLPLDFLWHAFFQASLSSNICFFSRFLSFVRFNFAFDVLCRMPKRINTRYTSTRSRALYSIGRRRDRRSFSGVVWGEVTMIEAERLLIAAALKDPANRRFALISDRYCEFLELRLRMVTDRFCAFEAPSMTLVYL</sequence>
<evidence type="ECO:0000313" key="7">
    <source>
        <dbReference type="EMBL" id="RRT74738.1"/>
    </source>
</evidence>
<dbReference type="InterPro" id="IPR003406">
    <property type="entry name" value="Glyco_trans_14"/>
</dbReference>
<dbReference type="PANTHER" id="PTHR31042:SF70">
    <property type="entry name" value="OS01G0695200 PROTEIN"/>
    <property type="match status" value="1"/>
</dbReference>
<gene>
    <name evidence="7" type="ORF">B296_00011640</name>
</gene>
<protein>
    <submittedName>
        <fullName evidence="7">Uncharacterized protein</fullName>
    </submittedName>
</protein>
<evidence type="ECO:0000313" key="8">
    <source>
        <dbReference type="Proteomes" id="UP000287651"/>
    </source>
</evidence>
<reference evidence="7 8" key="1">
    <citation type="journal article" date="2014" name="Agronomy (Basel)">
        <title>A Draft Genome Sequence for Ensete ventricosum, the Drought-Tolerant Tree Against Hunger.</title>
        <authorList>
            <person name="Harrison J."/>
            <person name="Moore K.A."/>
            <person name="Paszkiewicz K."/>
            <person name="Jones T."/>
            <person name="Grant M."/>
            <person name="Ambacheew D."/>
            <person name="Muzemil S."/>
            <person name="Studholme D.J."/>
        </authorList>
    </citation>
    <scope>NUCLEOTIDE SEQUENCE [LARGE SCALE GENOMIC DNA]</scope>
</reference>
<evidence type="ECO:0000256" key="2">
    <source>
        <dbReference type="ARBA" id="ARBA00022676"/>
    </source>
</evidence>
<keyword evidence="5" id="KW-0325">Glycoprotein</keyword>
<keyword evidence="4" id="KW-0472">Membrane</keyword>
<dbReference type="AlphaFoldDB" id="A0A427AER9"/>
<name>A0A427AER9_ENSVE</name>
<evidence type="ECO:0000256" key="6">
    <source>
        <dbReference type="SAM" id="SignalP"/>
    </source>
</evidence>
<feature type="chain" id="PRO_5019400267" evidence="6">
    <location>
        <begin position="32"/>
        <end position="199"/>
    </location>
</feature>
<keyword evidence="3" id="KW-0808">Transferase</keyword>
<dbReference type="EMBL" id="AMZH03002686">
    <property type="protein sequence ID" value="RRT74738.1"/>
    <property type="molecule type" value="Genomic_DNA"/>
</dbReference>
<keyword evidence="2" id="KW-0328">Glycosyltransferase</keyword>
<comment type="subcellular location">
    <subcellularLocation>
        <location evidence="1">Membrane</location>
        <topology evidence="1">Single-pass type II membrane protein</topology>
    </subcellularLocation>
</comment>
<evidence type="ECO:0000256" key="3">
    <source>
        <dbReference type="ARBA" id="ARBA00022679"/>
    </source>
</evidence>
<accession>A0A427AER9</accession>
<dbReference type="Proteomes" id="UP000287651">
    <property type="component" value="Unassembled WGS sequence"/>
</dbReference>
<dbReference type="Pfam" id="PF02485">
    <property type="entry name" value="Branch"/>
    <property type="match status" value="1"/>
</dbReference>
<evidence type="ECO:0000256" key="5">
    <source>
        <dbReference type="ARBA" id="ARBA00023180"/>
    </source>
</evidence>
<proteinExistence type="predicted"/>
<comment type="caution">
    <text evidence="7">The sequence shown here is derived from an EMBL/GenBank/DDBJ whole genome shotgun (WGS) entry which is preliminary data.</text>
</comment>
<evidence type="ECO:0000256" key="4">
    <source>
        <dbReference type="ARBA" id="ARBA00023136"/>
    </source>
</evidence>
<dbReference type="PANTHER" id="PTHR31042">
    <property type="entry name" value="CORE-2/I-BRANCHING BETA-1,6-N-ACETYLGLUCOSAMINYLTRANSFERASE FAMILY PROTEIN-RELATED"/>
    <property type="match status" value="1"/>
</dbReference>
<evidence type="ECO:0000256" key="1">
    <source>
        <dbReference type="ARBA" id="ARBA00004606"/>
    </source>
</evidence>
<dbReference type="InterPro" id="IPR044174">
    <property type="entry name" value="BC10-like"/>
</dbReference>
<feature type="signal peptide" evidence="6">
    <location>
        <begin position="1"/>
        <end position="31"/>
    </location>
</feature>
<keyword evidence="6" id="KW-0732">Signal</keyword>
<organism evidence="7 8">
    <name type="scientific">Ensete ventricosum</name>
    <name type="common">Abyssinian banana</name>
    <name type="synonym">Musa ensete</name>
    <dbReference type="NCBI Taxonomy" id="4639"/>
    <lineage>
        <taxon>Eukaryota</taxon>
        <taxon>Viridiplantae</taxon>
        <taxon>Streptophyta</taxon>
        <taxon>Embryophyta</taxon>
        <taxon>Tracheophyta</taxon>
        <taxon>Spermatophyta</taxon>
        <taxon>Magnoliopsida</taxon>
        <taxon>Liliopsida</taxon>
        <taxon>Zingiberales</taxon>
        <taxon>Musaceae</taxon>
        <taxon>Ensete</taxon>
    </lineage>
</organism>
<dbReference type="PROSITE" id="PS51257">
    <property type="entry name" value="PROKAR_LIPOPROTEIN"/>
    <property type="match status" value="1"/>
</dbReference>